<reference evidence="6 7" key="1">
    <citation type="submission" date="2015-08" db="EMBL/GenBank/DDBJ databases">
        <title>Whole genome sequence of Flavobacterium akiainvivens IK-1T, from decaying Wikstroemia oahuensis, an endemic Hawaiian shrub.</title>
        <authorList>
            <person name="Wan X."/>
            <person name="Hou S."/>
            <person name="Saito J."/>
            <person name="Donachie S."/>
        </authorList>
    </citation>
    <scope>NUCLEOTIDE SEQUENCE [LARGE SCALE GENOMIC DNA]</scope>
    <source>
        <strain evidence="6 7">IK-1</strain>
    </source>
</reference>
<evidence type="ECO:0000259" key="5">
    <source>
        <dbReference type="PROSITE" id="PS50011"/>
    </source>
</evidence>
<protein>
    <recommendedName>
        <fullName evidence="5">Protein kinase domain-containing protein</fullName>
    </recommendedName>
</protein>
<dbReference type="GO" id="GO:0005524">
    <property type="term" value="F:ATP binding"/>
    <property type="evidence" value="ECO:0007669"/>
    <property type="project" value="UniProtKB-KW"/>
</dbReference>
<dbReference type="GO" id="GO:0004674">
    <property type="term" value="F:protein serine/threonine kinase activity"/>
    <property type="evidence" value="ECO:0007669"/>
    <property type="project" value="TreeGrafter"/>
</dbReference>
<gene>
    <name evidence="6" type="ORF">AM493_02955</name>
</gene>
<keyword evidence="1" id="KW-0808">Transferase</keyword>
<evidence type="ECO:0000313" key="7">
    <source>
        <dbReference type="Proteomes" id="UP000037755"/>
    </source>
</evidence>
<dbReference type="RefSeq" id="WP_054406173.1">
    <property type="nucleotide sequence ID" value="NZ_FOYA01000006.1"/>
</dbReference>
<keyword evidence="4" id="KW-0067">ATP-binding</keyword>
<evidence type="ECO:0000256" key="2">
    <source>
        <dbReference type="ARBA" id="ARBA00022741"/>
    </source>
</evidence>
<dbReference type="OrthoDB" id="9813021at2"/>
<feature type="domain" description="Protein kinase" evidence="5">
    <location>
        <begin position="4"/>
        <end position="249"/>
    </location>
</feature>
<dbReference type="Gene3D" id="3.30.200.20">
    <property type="entry name" value="Phosphorylase Kinase, domain 1"/>
    <property type="match status" value="1"/>
</dbReference>
<comment type="caution">
    <text evidence="6">The sequence shown here is derived from an EMBL/GenBank/DDBJ whole genome shotgun (WGS) entry which is preliminary data.</text>
</comment>
<dbReference type="PANTHER" id="PTHR43289:SF33">
    <property type="entry name" value="SERINE_THREONINE KINASE 31"/>
    <property type="match status" value="1"/>
</dbReference>
<dbReference type="PROSITE" id="PS50011">
    <property type="entry name" value="PROTEIN_KINASE_DOM"/>
    <property type="match status" value="1"/>
</dbReference>
<dbReference type="PANTHER" id="PTHR43289">
    <property type="entry name" value="MITOGEN-ACTIVATED PROTEIN KINASE KINASE KINASE 20-RELATED"/>
    <property type="match status" value="1"/>
</dbReference>
<evidence type="ECO:0000256" key="1">
    <source>
        <dbReference type="ARBA" id="ARBA00022679"/>
    </source>
</evidence>
<accession>A0A0M8MFE1</accession>
<dbReference type="SMART" id="SM00220">
    <property type="entry name" value="S_TKc"/>
    <property type="match status" value="1"/>
</dbReference>
<keyword evidence="7" id="KW-1185">Reference proteome</keyword>
<evidence type="ECO:0000313" key="6">
    <source>
        <dbReference type="EMBL" id="KOS05111.1"/>
    </source>
</evidence>
<proteinExistence type="predicted"/>
<dbReference type="AlphaFoldDB" id="A0A0M8MFE1"/>
<dbReference type="SUPFAM" id="SSF56112">
    <property type="entry name" value="Protein kinase-like (PK-like)"/>
    <property type="match status" value="1"/>
</dbReference>
<dbReference type="InterPro" id="IPR011009">
    <property type="entry name" value="Kinase-like_dom_sf"/>
</dbReference>
<dbReference type="Pfam" id="PF00069">
    <property type="entry name" value="Pkinase"/>
    <property type="match status" value="1"/>
</dbReference>
<organism evidence="6 7">
    <name type="scientific">Flavobacterium akiainvivens</name>
    <dbReference type="NCBI Taxonomy" id="1202724"/>
    <lineage>
        <taxon>Bacteria</taxon>
        <taxon>Pseudomonadati</taxon>
        <taxon>Bacteroidota</taxon>
        <taxon>Flavobacteriia</taxon>
        <taxon>Flavobacteriales</taxon>
        <taxon>Flavobacteriaceae</taxon>
        <taxon>Flavobacterium</taxon>
    </lineage>
</organism>
<dbReference type="Proteomes" id="UP000037755">
    <property type="component" value="Unassembled WGS sequence"/>
</dbReference>
<keyword evidence="3" id="KW-0418">Kinase</keyword>
<dbReference type="PATRIC" id="fig|1202724.3.peg.607"/>
<sequence length="249" mass="28563">MKVVKIIKNIDNGGFGNVDKVKCEDGNLYARKTFTMNIPHDESLKENALQRFRREATYQESFNHKNIVPILFKDLDCENPYYIMPLAENALKKINLSDKEEINLMLLDVMSGLEEMHKKSYYHRDLKPGNILRFKDQNEDFYYAIGDFGLLSIDQTNITELTPVSMIKGSDYYTAPEIVASLSRASIQSDIFSLGCLIHDYYGKSNRIPCQQINEDGAIGKIIASCTYKKSSRRFKSIEFVREALLSIL</sequence>
<dbReference type="InterPro" id="IPR000719">
    <property type="entry name" value="Prot_kinase_dom"/>
</dbReference>
<dbReference type="STRING" id="1202724.AM493_02955"/>
<evidence type="ECO:0000256" key="3">
    <source>
        <dbReference type="ARBA" id="ARBA00022777"/>
    </source>
</evidence>
<evidence type="ECO:0000256" key="4">
    <source>
        <dbReference type="ARBA" id="ARBA00022840"/>
    </source>
</evidence>
<keyword evidence="2" id="KW-0547">Nucleotide-binding</keyword>
<name>A0A0M8MFE1_9FLAO</name>
<dbReference type="EMBL" id="LIYD01000005">
    <property type="protein sequence ID" value="KOS05111.1"/>
    <property type="molecule type" value="Genomic_DNA"/>
</dbReference>
<dbReference type="Gene3D" id="1.10.510.10">
    <property type="entry name" value="Transferase(Phosphotransferase) domain 1"/>
    <property type="match status" value="1"/>
</dbReference>